<dbReference type="Gene3D" id="3.40.50.2300">
    <property type="match status" value="1"/>
</dbReference>
<evidence type="ECO:0000313" key="5">
    <source>
        <dbReference type="EMBL" id="QPJ66490.1"/>
    </source>
</evidence>
<evidence type="ECO:0000256" key="2">
    <source>
        <dbReference type="ARBA" id="ARBA00022553"/>
    </source>
</evidence>
<reference evidence="6" key="1">
    <citation type="submission" date="2020-02" db="EMBL/GenBank/DDBJ databases">
        <title>Genomic and physiological characterization of two novel Nitrospinaceae genera.</title>
        <authorList>
            <person name="Mueller A.J."/>
            <person name="Jung M.-Y."/>
            <person name="Strachan C.R."/>
            <person name="Herbold C.W."/>
            <person name="Kirkegaard R.H."/>
            <person name="Daims H."/>
        </authorList>
    </citation>
    <scope>NUCLEOTIDE SEQUENCE [LARGE SCALE GENOMIC DNA]</scope>
</reference>
<dbReference type="InterPro" id="IPR050595">
    <property type="entry name" value="Bact_response_regulator"/>
</dbReference>
<dbReference type="KEGG" id="nva:G3M78_14220"/>
<gene>
    <name evidence="5" type="ORF">G3M78_14220</name>
</gene>
<name>A0A7T0C4T0_9BACT</name>
<proteinExistence type="predicted"/>
<dbReference type="PROSITE" id="PS50110">
    <property type="entry name" value="RESPONSE_REGULATORY"/>
    <property type="match status" value="1"/>
</dbReference>
<feature type="domain" description="Response regulatory" evidence="4">
    <location>
        <begin position="9"/>
        <end position="130"/>
    </location>
</feature>
<dbReference type="AlphaFoldDB" id="A0A7T0C4T0"/>
<dbReference type="SUPFAM" id="SSF52172">
    <property type="entry name" value="CheY-like"/>
    <property type="match status" value="1"/>
</dbReference>
<dbReference type="InterPro" id="IPR028976">
    <property type="entry name" value="CheC-like_sf"/>
</dbReference>
<comment type="caution">
    <text evidence="3">Lacks conserved residue(s) required for the propagation of feature annotation.</text>
</comment>
<dbReference type="Proteomes" id="UP000594464">
    <property type="component" value="Chromosome"/>
</dbReference>
<dbReference type="EMBL" id="CP048620">
    <property type="protein sequence ID" value="QPJ66490.1"/>
    <property type="molecule type" value="Genomic_DNA"/>
</dbReference>
<dbReference type="Pfam" id="PF00072">
    <property type="entry name" value="Response_reg"/>
    <property type="match status" value="1"/>
</dbReference>
<evidence type="ECO:0000259" key="4">
    <source>
        <dbReference type="PROSITE" id="PS50110"/>
    </source>
</evidence>
<dbReference type="InterPro" id="IPR011006">
    <property type="entry name" value="CheY-like_superfamily"/>
</dbReference>
<evidence type="ECO:0000256" key="3">
    <source>
        <dbReference type="PROSITE-ProRule" id="PRU00169"/>
    </source>
</evidence>
<keyword evidence="2" id="KW-0597">Phosphoprotein</keyword>
<dbReference type="SUPFAM" id="SSF103039">
    <property type="entry name" value="CheC-like"/>
    <property type="match status" value="1"/>
</dbReference>
<dbReference type="SMART" id="SM00448">
    <property type="entry name" value="REC"/>
    <property type="match status" value="1"/>
</dbReference>
<protein>
    <submittedName>
        <fullName evidence="5">Response regulator</fullName>
    </submittedName>
</protein>
<accession>A0A7T0C4T0</accession>
<dbReference type="PANTHER" id="PTHR44591">
    <property type="entry name" value="STRESS RESPONSE REGULATOR PROTEIN 1"/>
    <property type="match status" value="1"/>
</dbReference>
<evidence type="ECO:0000313" key="6">
    <source>
        <dbReference type="Proteomes" id="UP000594464"/>
    </source>
</evidence>
<dbReference type="PANTHER" id="PTHR44591:SF3">
    <property type="entry name" value="RESPONSE REGULATORY DOMAIN-CONTAINING PROTEIN"/>
    <property type="match status" value="1"/>
</dbReference>
<evidence type="ECO:0000256" key="1">
    <source>
        <dbReference type="ARBA" id="ARBA00022500"/>
    </source>
</evidence>
<dbReference type="Gene3D" id="3.40.1550.10">
    <property type="entry name" value="CheC-like"/>
    <property type="match status" value="1"/>
</dbReference>
<dbReference type="GO" id="GO:0006935">
    <property type="term" value="P:chemotaxis"/>
    <property type="evidence" value="ECO:0007669"/>
    <property type="project" value="UniProtKB-KW"/>
</dbReference>
<dbReference type="GO" id="GO:0000160">
    <property type="term" value="P:phosphorelay signal transduction system"/>
    <property type="evidence" value="ECO:0007669"/>
    <property type="project" value="InterPro"/>
</dbReference>
<organism evidence="5 6">
    <name type="scientific">Candidatus Nitrohelix vancouverensis</name>
    <dbReference type="NCBI Taxonomy" id="2705534"/>
    <lineage>
        <taxon>Bacteria</taxon>
        <taxon>Pseudomonadati</taxon>
        <taxon>Nitrospinota/Tectimicrobiota group</taxon>
        <taxon>Nitrospinota</taxon>
        <taxon>Nitrospinia</taxon>
        <taxon>Nitrospinales</taxon>
        <taxon>Nitrospinaceae</taxon>
        <taxon>Candidatus Nitrohelix</taxon>
    </lineage>
</organism>
<sequence length="325" mass="35293">MPDHFSDKQALVADNSSVMTRIIKNNLVSLGFTPENVVVVSDGNQANLMLGLSDFHLLITGYHMKFMNGVELAIAVRTNSSDAIKNIRHLIITAETKSNIVDQFAPAGCNGYINKPFTFKTFQSKIHEVFGLEADTKEEEAISEKSSVSSSTESDLKVDPKIVSAFSESAIESLGQYMVSAVAGKPTNSLDGSFYFGSLVNLNDPAHSTQVNVALYFPKDVACSIYEGIFGEVDIEQVCGVVQELANIIGGIVKPKISGLTQEIVSLVNAEAVDEQELDFQLGLPEAKMGEDYKFDINGDDSSNFIIPFQVNDDSILMEVQIAKS</sequence>
<dbReference type="InterPro" id="IPR001789">
    <property type="entry name" value="Sig_transdc_resp-reg_receiver"/>
</dbReference>
<keyword evidence="1" id="KW-0145">Chemotaxis</keyword>